<protein>
    <submittedName>
        <fullName evidence="1">Uncharacterized protein</fullName>
    </submittedName>
</protein>
<proteinExistence type="predicted"/>
<dbReference type="RefSeq" id="WP_128634196.1">
    <property type="nucleotide sequence ID" value="NZ_RRCN01000001.1"/>
</dbReference>
<dbReference type="AlphaFoldDB" id="A0A3P3U830"/>
<reference evidence="1 2" key="1">
    <citation type="submission" date="2018-11" db="EMBL/GenBank/DDBJ databases">
        <title>Genome sequencing of Paenibacillus sp. KCOM 3021 (= ChDC PVNT-B20).</title>
        <authorList>
            <person name="Kook J.-K."/>
            <person name="Park S.-N."/>
            <person name="Lim Y.K."/>
        </authorList>
    </citation>
    <scope>NUCLEOTIDE SEQUENCE [LARGE SCALE GENOMIC DNA]</scope>
    <source>
        <strain evidence="1 2">KCOM 3021</strain>
    </source>
</reference>
<dbReference type="EMBL" id="RRCN01000001">
    <property type="protein sequence ID" value="RRJ66410.1"/>
    <property type="molecule type" value="Genomic_DNA"/>
</dbReference>
<name>A0A3P3U830_9BACL</name>
<dbReference type="Proteomes" id="UP000267017">
    <property type="component" value="Unassembled WGS sequence"/>
</dbReference>
<evidence type="ECO:0000313" key="2">
    <source>
        <dbReference type="Proteomes" id="UP000267017"/>
    </source>
</evidence>
<comment type="caution">
    <text evidence="1">The sequence shown here is derived from an EMBL/GenBank/DDBJ whole genome shotgun (WGS) entry which is preliminary data.</text>
</comment>
<gene>
    <name evidence="1" type="ORF">EHV15_28420</name>
</gene>
<evidence type="ECO:0000313" key="1">
    <source>
        <dbReference type="EMBL" id="RRJ66410.1"/>
    </source>
</evidence>
<organism evidence="1 2">
    <name type="scientific">Paenibacillus oralis</name>
    <dbReference type="NCBI Taxonomy" id="2490856"/>
    <lineage>
        <taxon>Bacteria</taxon>
        <taxon>Bacillati</taxon>
        <taxon>Bacillota</taxon>
        <taxon>Bacilli</taxon>
        <taxon>Bacillales</taxon>
        <taxon>Paenibacillaceae</taxon>
        <taxon>Paenibacillus</taxon>
    </lineage>
</organism>
<accession>A0A3P3U830</accession>
<sequence>MEGFYIDSYKRVWGNTTINGEKAITDSNNVLTIETDDSTYDITLSPGSYKTEFTANDSELVDEIKNKVALSSFPIEVLLGGYHKDEKYNVVVVRMTNEKDIKKISGTFFDEYF</sequence>
<keyword evidence="2" id="KW-1185">Reference proteome</keyword>
<dbReference type="OrthoDB" id="2651205at2"/>